<comment type="similarity">
    <text evidence="1">In the C-terminal section; belongs to the transferase hexapeptide repeat family.</text>
</comment>
<proteinExistence type="inferred from homology"/>
<dbReference type="Proteomes" id="UP000277633">
    <property type="component" value="Unassembled WGS sequence"/>
</dbReference>
<comment type="caution">
    <text evidence="6">The sequence shown here is derived from an EMBL/GenBank/DDBJ whole genome shotgun (WGS) entry which is preliminary data.</text>
</comment>
<sequence>MNCLQLFSKAKKLMDEEKPEYWKLIDELESIEVEEKVLGTVEKNVHIDGKLFLGKGSVIKAGSRIEGNAHIGENCTIGPNAYLRGNVLIADNCKIANSEIKNSIILSKTNVPHFSYVGDSVIGENVNLGAGTKIANLRFDDCNVKVDFYGNKVDSKRRKLGAFIKSGTKTGVNACINCGVIIGKNCFIYPGVFVRKSIKDNVQLER</sequence>
<gene>
    <name evidence="6" type="ORF">DRO07_01455</name>
</gene>
<keyword evidence="3" id="KW-0808">Transferase</keyword>
<dbReference type="GO" id="GO:0016779">
    <property type="term" value="F:nucleotidyltransferase activity"/>
    <property type="evidence" value="ECO:0007669"/>
    <property type="project" value="UniProtKB-ARBA"/>
</dbReference>
<evidence type="ECO:0000259" key="5">
    <source>
        <dbReference type="Pfam" id="PF25087"/>
    </source>
</evidence>
<dbReference type="PANTHER" id="PTHR43584">
    <property type="entry name" value="NUCLEOTIDYL TRANSFERASE"/>
    <property type="match status" value="1"/>
</dbReference>
<evidence type="ECO:0000256" key="2">
    <source>
        <dbReference type="ARBA" id="ARBA00007947"/>
    </source>
</evidence>
<evidence type="ECO:0000256" key="4">
    <source>
        <dbReference type="ARBA" id="ARBA00023315"/>
    </source>
</evidence>
<dbReference type="Pfam" id="PF25087">
    <property type="entry name" value="GMPPB_C"/>
    <property type="match status" value="1"/>
</dbReference>
<name>A0A497JFY3_9ARCH</name>
<dbReference type="Pfam" id="PF14602">
    <property type="entry name" value="Hexapep_2"/>
    <property type="match status" value="1"/>
</dbReference>
<dbReference type="Gene3D" id="2.160.10.10">
    <property type="entry name" value="Hexapeptide repeat proteins"/>
    <property type="match status" value="1"/>
</dbReference>
<dbReference type="EMBL" id="QMWO01000038">
    <property type="protein sequence ID" value="RLG69887.1"/>
    <property type="molecule type" value="Genomic_DNA"/>
</dbReference>
<keyword evidence="4" id="KW-0012">Acyltransferase</keyword>
<evidence type="ECO:0000313" key="6">
    <source>
        <dbReference type="EMBL" id="RLG69887.1"/>
    </source>
</evidence>
<protein>
    <recommendedName>
        <fullName evidence="5">Mannose-1-phosphate guanyltransferase C-terminal domain-containing protein</fullName>
    </recommendedName>
</protein>
<dbReference type="InterPro" id="IPR056729">
    <property type="entry name" value="GMPPB_C"/>
</dbReference>
<evidence type="ECO:0000313" key="7">
    <source>
        <dbReference type="Proteomes" id="UP000277633"/>
    </source>
</evidence>
<comment type="similarity">
    <text evidence="2">In the N-terminal section; belongs to the N-acetylglucosamine-1-phosphate uridyltransferase family.</text>
</comment>
<dbReference type="PANTHER" id="PTHR43584:SF8">
    <property type="entry name" value="N-ACETYLMURAMATE ALPHA-1-PHOSPHATE URIDYLYLTRANSFERASE"/>
    <property type="match status" value="1"/>
</dbReference>
<dbReference type="SUPFAM" id="SSF51161">
    <property type="entry name" value="Trimeric LpxA-like enzymes"/>
    <property type="match status" value="1"/>
</dbReference>
<evidence type="ECO:0000256" key="3">
    <source>
        <dbReference type="ARBA" id="ARBA00022679"/>
    </source>
</evidence>
<evidence type="ECO:0000256" key="1">
    <source>
        <dbReference type="ARBA" id="ARBA00007707"/>
    </source>
</evidence>
<organism evidence="6 7">
    <name type="scientific">Candidatus Iainarchaeum sp</name>
    <dbReference type="NCBI Taxonomy" id="3101447"/>
    <lineage>
        <taxon>Archaea</taxon>
        <taxon>Candidatus Iainarchaeota</taxon>
        <taxon>Candidatus Iainarchaeia</taxon>
        <taxon>Candidatus Iainarchaeales</taxon>
        <taxon>Candidatus Iainarchaeaceae</taxon>
        <taxon>Candidatus Iainarchaeum</taxon>
    </lineage>
</organism>
<reference evidence="6 7" key="1">
    <citation type="submission" date="2018-06" db="EMBL/GenBank/DDBJ databases">
        <title>Extensive metabolic versatility and redundancy in microbially diverse, dynamic hydrothermal sediments.</title>
        <authorList>
            <person name="Dombrowski N."/>
            <person name="Teske A."/>
            <person name="Baker B.J."/>
        </authorList>
    </citation>
    <scope>NUCLEOTIDE SEQUENCE [LARGE SCALE GENOMIC DNA]</scope>
    <source>
        <strain evidence="6">B9_G13</strain>
    </source>
</reference>
<dbReference type="InterPro" id="IPR050065">
    <property type="entry name" value="GlmU-like"/>
</dbReference>
<accession>A0A497JFY3</accession>
<dbReference type="GO" id="GO:0016746">
    <property type="term" value="F:acyltransferase activity"/>
    <property type="evidence" value="ECO:0007669"/>
    <property type="project" value="UniProtKB-KW"/>
</dbReference>
<dbReference type="InterPro" id="IPR011004">
    <property type="entry name" value="Trimer_LpxA-like_sf"/>
</dbReference>
<dbReference type="CDD" id="cd05636">
    <property type="entry name" value="LbH_G1P_TT_C_like"/>
    <property type="match status" value="1"/>
</dbReference>
<dbReference type="AlphaFoldDB" id="A0A497JFY3"/>
<dbReference type="InterPro" id="IPR001451">
    <property type="entry name" value="Hexapep"/>
</dbReference>
<feature type="domain" description="Mannose-1-phosphate guanyltransferase C-terminal" evidence="5">
    <location>
        <begin position="65"/>
        <end position="138"/>
    </location>
</feature>